<feature type="non-terminal residue" evidence="2">
    <location>
        <position position="1"/>
    </location>
</feature>
<gene>
    <name evidence="2" type="ORF">MSPICULIGERA_LOCUS5475</name>
</gene>
<sequence length="86" mass="8844">MKYLLVFCLLLAVATALLYKKAALNTGIVPGGVDTVSLPNGDRIHCSTNSDCPKPSICVSAAGGSLCSTITGVVGEGLKDEECENE</sequence>
<dbReference type="AlphaFoldDB" id="A0AA36CDA5"/>
<evidence type="ECO:0000313" key="2">
    <source>
        <dbReference type="EMBL" id="CAJ0566893.1"/>
    </source>
</evidence>
<organism evidence="2 3">
    <name type="scientific">Mesorhabditis spiculigera</name>
    <dbReference type="NCBI Taxonomy" id="96644"/>
    <lineage>
        <taxon>Eukaryota</taxon>
        <taxon>Metazoa</taxon>
        <taxon>Ecdysozoa</taxon>
        <taxon>Nematoda</taxon>
        <taxon>Chromadorea</taxon>
        <taxon>Rhabditida</taxon>
        <taxon>Rhabditina</taxon>
        <taxon>Rhabditomorpha</taxon>
        <taxon>Rhabditoidea</taxon>
        <taxon>Rhabditidae</taxon>
        <taxon>Mesorhabditinae</taxon>
        <taxon>Mesorhabditis</taxon>
    </lineage>
</organism>
<comment type="caution">
    <text evidence="2">The sequence shown here is derived from an EMBL/GenBank/DDBJ whole genome shotgun (WGS) entry which is preliminary data.</text>
</comment>
<protein>
    <submittedName>
        <fullName evidence="2">Uncharacterized protein</fullName>
    </submittedName>
</protein>
<proteinExistence type="predicted"/>
<keyword evidence="3" id="KW-1185">Reference proteome</keyword>
<evidence type="ECO:0000313" key="3">
    <source>
        <dbReference type="Proteomes" id="UP001177023"/>
    </source>
</evidence>
<reference evidence="2" key="1">
    <citation type="submission" date="2023-06" db="EMBL/GenBank/DDBJ databases">
        <authorList>
            <person name="Delattre M."/>
        </authorList>
    </citation>
    <scope>NUCLEOTIDE SEQUENCE</scope>
    <source>
        <strain evidence="2">AF72</strain>
    </source>
</reference>
<dbReference type="Proteomes" id="UP001177023">
    <property type="component" value="Unassembled WGS sequence"/>
</dbReference>
<feature type="chain" id="PRO_5041257010" evidence="1">
    <location>
        <begin position="17"/>
        <end position="86"/>
    </location>
</feature>
<evidence type="ECO:0000256" key="1">
    <source>
        <dbReference type="SAM" id="SignalP"/>
    </source>
</evidence>
<dbReference type="EMBL" id="CATQJA010001349">
    <property type="protein sequence ID" value="CAJ0566893.1"/>
    <property type="molecule type" value="Genomic_DNA"/>
</dbReference>
<accession>A0AA36CDA5</accession>
<feature type="signal peptide" evidence="1">
    <location>
        <begin position="1"/>
        <end position="16"/>
    </location>
</feature>
<name>A0AA36CDA5_9BILA</name>
<keyword evidence="1" id="KW-0732">Signal</keyword>